<name>A0AAW0FQA2_9APHY</name>
<dbReference type="EMBL" id="JASBNA010000036">
    <property type="protein sequence ID" value="KAK7682282.1"/>
    <property type="molecule type" value="Genomic_DNA"/>
</dbReference>
<dbReference type="AlphaFoldDB" id="A0AAW0FQA2"/>
<keyword evidence="2" id="KW-1185">Reference proteome</keyword>
<proteinExistence type="predicted"/>
<dbReference type="Proteomes" id="UP001385951">
    <property type="component" value="Unassembled WGS sequence"/>
</dbReference>
<sequence length="170" mass="19644">MGTQLEISIGIYTDGVYVDKLFSEDLYLDAWQSDTVLHVCSHSRRTMRSLLSLSGIYPDLDKRLLAEEFAIVRDVLMLLMHHGGIQFGMKYHVNAHNHKLLTERGLVPKLHFFTPLVCRMYLVVKDYIHNRPDTKSFSRPKQTNCRTTKTLFLGGLRLHNVVSRRQDDIG</sequence>
<accession>A0AAW0FQA2</accession>
<reference evidence="1 2" key="1">
    <citation type="submission" date="2022-09" db="EMBL/GenBank/DDBJ databases">
        <authorList>
            <person name="Palmer J.M."/>
        </authorList>
    </citation>
    <scope>NUCLEOTIDE SEQUENCE [LARGE SCALE GENOMIC DNA]</scope>
    <source>
        <strain evidence="1 2">DSM 7382</strain>
    </source>
</reference>
<protein>
    <submittedName>
        <fullName evidence="1">Uncharacterized protein</fullName>
    </submittedName>
</protein>
<evidence type="ECO:0000313" key="1">
    <source>
        <dbReference type="EMBL" id="KAK7682282.1"/>
    </source>
</evidence>
<organism evidence="1 2">
    <name type="scientific">Cerrena zonata</name>
    <dbReference type="NCBI Taxonomy" id="2478898"/>
    <lineage>
        <taxon>Eukaryota</taxon>
        <taxon>Fungi</taxon>
        <taxon>Dikarya</taxon>
        <taxon>Basidiomycota</taxon>
        <taxon>Agaricomycotina</taxon>
        <taxon>Agaricomycetes</taxon>
        <taxon>Polyporales</taxon>
        <taxon>Cerrenaceae</taxon>
        <taxon>Cerrena</taxon>
    </lineage>
</organism>
<comment type="caution">
    <text evidence="1">The sequence shown here is derived from an EMBL/GenBank/DDBJ whole genome shotgun (WGS) entry which is preliminary data.</text>
</comment>
<gene>
    <name evidence="1" type="ORF">QCA50_014485</name>
</gene>
<evidence type="ECO:0000313" key="2">
    <source>
        <dbReference type="Proteomes" id="UP001385951"/>
    </source>
</evidence>